<dbReference type="Pfam" id="PF07195">
    <property type="entry name" value="FliD_C"/>
    <property type="match status" value="1"/>
</dbReference>
<comment type="similarity">
    <text evidence="1 5">Belongs to the FliD family.</text>
</comment>
<dbReference type="GeneID" id="97242495"/>
<feature type="domain" description="Flagellar hook-associated protein 2 N-terminal" evidence="6">
    <location>
        <begin position="28"/>
        <end position="141"/>
    </location>
</feature>
<evidence type="ECO:0000256" key="5">
    <source>
        <dbReference type="RuleBase" id="RU362066"/>
    </source>
</evidence>
<keyword evidence="5" id="KW-0964">Secreted</keyword>
<dbReference type="GO" id="GO:0005576">
    <property type="term" value="C:extracellular region"/>
    <property type="evidence" value="ECO:0007669"/>
    <property type="project" value="UniProtKB-SubCell"/>
</dbReference>
<dbReference type="InterPro" id="IPR010809">
    <property type="entry name" value="FliD_C"/>
</dbReference>
<evidence type="ECO:0000256" key="2">
    <source>
        <dbReference type="ARBA" id="ARBA00011255"/>
    </source>
</evidence>
<name>A0A162JPT3_9PROT</name>
<dbReference type="InterPro" id="IPR003481">
    <property type="entry name" value="FliD_N"/>
</dbReference>
<evidence type="ECO:0000256" key="3">
    <source>
        <dbReference type="ARBA" id="ARBA00023054"/>
    </source>
</evidence>
<sequence length="707" mass="73895">MSTSSVSSSYKLSTDANGRLTVTGLSNSGIDTDAAVEALVAAKRVPIDRLETKVETVDKQIAALKEYQTLMQNFRTAVDGLRGKVTFDKSGSAFETKNIFLQTSRLDGGTASSAANLVSISATNQAEVGVRSIEVLRVATQAKVATGAAASQTADLGTAFGGAANSVSGSFDIVNGDGAATTINVSGTDTLQSLRDKINNANTGTTKTGVTASIISVGGTQNYLVLTNDATGKPIQIGNETGGVLSTLGISADGGATFSNVLQEAQTARMAVDGLKDPSRYESHRFANDTASIKSLVSTAPSTGSFTLSTGLGSVAINFDTTTDSLSDLANTINANAAAIGVEASIMDDGGGARLVLKDTNGGQLSVIDSDGLMASLGVDNDLVVERSSNTVSDLFTGMTINLYQAEEGTKINLQVERDLNGVKDQVYAFVDAYNEMRRFYNEQNLTAADGTKSEDAGPLFGNSALKDMNSSLRDAINGDVEGLGIDFAALSAIGITLTSTATLTDPLDKETLQIDESKLNEALLNNFDDVRNLLSFRFTTDNADLSLVSFASTTGYKNGGYNLEVTVAGGVITSAKLDGVDMQVSGTTLTATEGSAKGLKLFFRPGADGTTNSTFSVTQGVASQLYDVADKALASETGTIAAQLDTFETRTSAWEDQISRMETRLDLYKTRITAKFLRMEESLSQMNSILESLKAQVDAMSSSSDN</sequence>
<evidence type="ECO:0000313" key="9">
    <source>
        <dbReference type="Proteomes" id="UP000075787"/>
    </source>
</evidence>
<proteinExistence type="inferred from homology"/>
<dbReference type="Pfam" id="PF02465">
    <property type="entry name" value="FliD_N"/>
    <property type="match status" value="1"/>
</dbReference>
<comment type="function">
    <text evidence="5">Required for morphogenesis and for the elongation of the flagellar filament by facilitating polymerization of the flagellin monomers at the tip of growing filament. Forms a capping structure, which prevents flagellin subunits (transported through the central channel of the flagellum) from leaking out without polymerization at the distal end.</text>
</comment>
<comment type="caution">
    <text evidence="8">The sequence shown here is derived from an EMBL/GenBank/DDBJ whole genome shotgun (WGS) entry which is preliminary data.</text>
</comment>
<dbReference type="PANTHER" id="PTHR30288:SF0">
    <property type="entry name" value="FLAGELLAR HOOK-ASSOCIATED PROTEIN 2"/>
    <property type="match status" value="1"/>
</dbReference>
<dbReference type="RefSeq" id="WP_062769988.1">
    <property type="nucleotide sequence ID" value="NZ_CP121045.1"/>
</dbReference>
<dbReference type="GO" id="GO:0071973">
    <property type="term" value="P:bacterial-type flagellum-dependent cell motility"/>
    <property type="evidence" value="ECO:0007669"/>
    <property type="project" value="TreeGrafter"/>
</dbReference>
<dbReference type="PANTHER" id="PTHR30288">
    <property type="entry name" value="FLAGELLAR CAP/ASSEMBLY PROTEIN FLID"/>
    <property type="match status" value="1"/>
</dbReference>
<comment type="subcellular location">
    <subcellularLocation>
        <location evidence="5">Secreted</location>
    </subcellularLocation>
    <subcellularLocation>
        <location evidence="5">Bacterial flagellum</location>
    </subcellularLocation>
</comment>
<evidence type="ECO:0000256" key="1">
    <source>
        <dbReference type="ARBA" id="ARBA00009764"/>
    </source>
</evidence>
<dbReference type="GO" id="GO:0009424">
    <property type="term" value="C:bacterial-type flagellum hook"/>
    <property type="evidence" value="ECO:0007669"/>
    <property type="project" value="UniProtKB-UniRule"/>
</dbReference>
<dbReference type="Proteomes" id="UP000075787">
    <property type="component" value="Unassembled WGS sequence"/>
</dbReference>
<protein>
    <recommendedName>
        <fullName evidence="5">Flagellar hook-associated protein 2</fullName>
        <shortName evidence="5">HAP2</shortName>
    </recommendedName>
    <alternativeName>
        <fullName evidence="5">Flagellar cap protein</fullName>
    </alternativeName>
</protein>
<dbReference type="InterPro" id="IPR010810">
    <property type="entry name" value="Flagellin_hook_IN_motif"/>
</dbReference>
<gene>
    <name evidence="8" type="ORF">AUP44_01630</name>
</gene>
<dbReference type="GO" id="GO:0009421">
    <property type="term" value="C:bacterial-type flagellum filament cap"/>
    <property type="evidence" value="ECO:0007669"/>
    <property type="project" value="InterPro"/>
</dbReference>
<evidence type="ECO:0000256" key="4">
    <source>
        <dbReference type="ARBA" id="ARBA00023143"/>
    </source>
</evidence>
<reference evidence="8 9" key="1">
    <citation type="submission" date="2015-12" db="EMBL/GenBank/DDBJ databases">
        <title>Genome sequence of Tistrella mobilis MCCC 1A02139.</title>
        <authorList>
            <person name="Lu L."/>
            <person name="Lai Q."/>
            <person name="Shao Z."/>
            <person name="Qian P."/>
        </authorList>
    </citation>
    <scope>NUCLEOTIDE SEQUENCE [LARGE SCALE GENOMIC DNA]</scope>
    <source>
        <strain evidence="8 9">MCCC 1A02139</strain>
    </source>
</reference>
<keyword evidence="3" id="KW-0175">Coiled coil</keyword>
<dbReference type="InterPro" id="IPR040026">
    <property type="entry name" value="FliD"/>
</dbReference>
<dbReference type="Pfam" id="PF07196">
    <property type="entry name" value="Flagellin_IN"/>
    <property type="match status" value="1"/>
</dbReference>
<dbReference type="AlphaFoldDB" id="A0A162JPT3"/>
<evidence type="ECO:0000313" key="8">
    <source>
        <dbReference type="EMBL" id="KYO49615.1"/>
    </source>
</evidence>
<keyword evidence="4 5" id="KW-0975">Bacterial flagellum</keyword>
<dbReference type="GO" id="GO:0007155">
    <property type="term" value="P:cell adhesion"/>
    <property type="evidence" value="ECO:0007669"/>
    <property type="project" value="InterPro"/>
</dbReference>
<organism evidence="8 9">
    <name type="scientific">Tistrella mobilis</name>
    <dbReference type="NCBI Taxonomy" id="171437"/>
    <lineage>
        <taxon>Bacteria</taxon>
        <taxon>Pseudomonadati</taxon>
        <taxon>Pseudomonadota</taxon>
        <taxon>Alphaproteobacteria</taxon>
        <taxon>Geminicoccales</taxon>
        <taxon>Geminicoccaceae</taxon>
        <taxon>Tistrella</taxon>
    </lineage>
</organism>
<dbReference type="OrthoDB" id="9812018at2"/>
<comment type="subunit">
    <text evidence="2 5">Homopentamer.</text>
</comment>
<accession>A0A162JPT3</accession>
<dbReference type="EMBL" id="LPZR01000223">
    <property type="protein sequence ID" value="KYO49615.1"/>
    <property type="molecule type" value="Genomic_DNA"/>
</dbReference>
<feature type="domain" description="Flagellar hook-associated protein 2 C-terminal" evidence="7">
    <location>
        <begin position="375"/>
        <end position="689"/>
    </location>
</feature>
<evidence type="ECO:0000259" key="6">
    <source>
        <dbReference type="Pfam" id="PF02465"/>
    </source>
</evidence>
<evidence type="ECO:0000259" key="7">
    <source>
        <dbReference type="Pfam" id="PF07195"/>
    </source>
</evidence>